<evidence type="ECO:0000313" key="1">
    <source>
        <dbReference type="EMBL" id="GIZ44668.1"/>
    </source>
</evidence>
<dbReference type="EMBL" id="BOLY01000005">
    <property type="protein sequence ID" value="GIZ44668.1"/>
    <property type="molecule type" value="Genomic_DNA"/>
</dbReference>
<dbReference type="Proteomes" id="UP000825890">
    <property type="component" value="Unassembled WGS sequence"/>
</dbReference>
<dbReference type="RefSeq" id="XP_044659155.1">
    <property type="nucleotide sequence ID" value="XM_044803220.1"/>
</dbReference>
<evidence type="ECO:0000313" key="2">
    <source>
        <dbReference type="Proteomes" id="UP000825890"/>
    </source>
</evidence>
<organism evidence="1 2">
    <name type="scientific">Cercospora kikuchii</name>
    <dbReference type="NCBI Taxonomy" id="84275"/>
    <lineage>
        <taxon>Eukaryota</taxon>
        <taxon>Fungi</taxon>
        <taxon>Dikarya</taxon>
        <taxon>Ascomycota</taxon>
        <taxon>Pezizomycotina</taxon>
        <taxon>Dothideomycetes</taxon>
        <taxon>Dothideomycetidae</taxon>
        <taxon>Mycosphaerellales</taxon>
        <taxon>Mycosphaerellaceae</taxon>
        <taxon>Cercospora</taxon>
    </lineage>
</organism>
<sequence length="345" mass="39329">MAPASETEQAFEACDRFFSIPELVSIFLEHASTQVLLSCQRVCLSWNETISASQRLQENLFFSPTESDHDDIRINPVLSSHFSPILAPPPSPHEEDNENEAEVMSRLERGQMSSSSHLSLLPWAQNSSAFRRREASWRNMLVSQPPICRLDWWHEWVAASCVSVDPETGNWEVRSGSRGAVDVEHGWAHQDSNNVHVTIGMLWDLVEGRIARGCWASVMYFPLGKDLQPSAGGTLNANHDATATMREREWVQDQHSQLRGWTAAMPRVKIQTRQLWEEVPAEPVGCDMERQQWRVLPESERRDYAGDGFNALREDCSWEWQNGQRWSKSEAFAWSEIDGESSGNY</sequence>
<reference evidence="1 2" key="1">
    <citation type="submission" date="2021-01" db="EMBL/GenBank/DDBJ databases">
        <title>Cercospora kikuchii MAFF 305040 whole genome shotgun sequence.</title>
        <authorList>
            <person name="Kashiwa T."/>
            <person name="Suzuki T."/>
        </authorList>
    </citation>
    <scope>NUCLEOTIDE SEQUENCE [LARGE SCALE GENOMIC DNA]</scope>
    <source>
        <strain evidence="1 2">MAFF 305040</strain>
    </source>
</reference>
<name>A0A9P3CUP8_9PEZI</name>
<dbReference type="AlphaFoldDB" id="A0A9P3CUP8"/>
<gene>
    <name evidence="1" type="ORF">CKM354_000785900</name>
</gene>
<accession>A0A9P3CUP8</accession>
<keyword evidence="2" id="KW-1185">Reference proteome</keyword>
<protein>
    <recommendedName>
        <fullName evidence="3">F-box domain-containing protein</fullName>
    </recommendedName>
</protein>
<dbReference type="GeneID" id="68293434"/>
<evidence type="ECO:0008006" key="3">
    <source>
        <dbReference type="Google" id="ProtNLM"/>
    </source>
</evidence>
<proteinExistence type="predicted"/>
<dbReference type="OrthoDB" id="3800738at2759"/>
<comment type="caution">
    <text evidence="1">The sequence shown here is derived from an EMBL/GenBank/DDBJ whole genome shotgun (WGS) entry which is preliminary data.</text>
</comment>